<feature type="coiled-coil region" evidence="10">
    <location>
        <begin position="516"/>
        <end position="582"/>
    </location>
</feature>
<dbReference type="PANTHER" id="PTHR31363:SF0">
    <property type="entry name" value="TRAF3-INTERACTING PROTEIN 1"/>
    <property type="match status" value="1"/>
</dbReference>
<evidence type="ECO:0000259" key="13">
    <source>
        <dbReference type="Pfam" id="PF17749"/>
    </source>
</evidence>
<gene>
    <name evidence="14" type="ORF">PARMNEM_LOCUS5067</name>
</gene>
<keyword evidence="6" id="KW-0206">Cytoskeleton</keyword>
<feature type="compositionally biased region" description="Polar residues" evidence="11">
    <location>
        <begin position="287"/>
        <end position="300"/>
    </location>
</feature>
<feature type="region of interest" description="Disordered" evidence="11">
    <location>
        <begin position="273"/>
        <end position="305"/>
    </location>
</feature>
<dbReference type="PANTHER" id="PTHR31363">
    <property type="entry name" value="TRAF3-INTERACTING PROTEIN 1"/>
    <property type="match status" value="1"/>
</dbReference>
<dbReference type="GO" id="GO:0048731">
    <property type="term" value="P:system development"/>
    <property type="evidence" value="ECO:0007669"/>
    <property type="project" value="UniProtKB-ARBA"/>
</dbReference>
<feature type="compositionally biased region" description="Basic and acidic residues" evidence="11">
    <location>
        <begin position="213"/>
        <end position="230"/>
    </location>
</feature>
<evidence type="ECO:0000256" key="8">
    <source>
        <dbReference type="ARBA" id="ARBA00043971"/>
    </source>
</evidence>
<comment type="similarity">
    <text evidence="8">Belongs to the TRAF3IP1 family.</text>
</comment>
<dbReference type="InterPro" id="IPR041476">
    <property type="entry name" value="TRAF3IP1_C"/>
</dbReference>
<dbReference type="GO" id="GO:0070507">
    <property type="term" value="P:regulation of microtubule cytoskeleton organization"/>
    <property type="evidence" value="ECO:0007669"/>
    <property type="project" value="TreeGrafter"/>
</dbReference>
<evidence type="ECO:0000259" key="12">
    <source>
        <dbReference type="Pfam" id="PF10243"/>
    </source>
</evidence>
<evidence type="ECO:0000256" key="3">
    <source>
        <dbReference type="ARBA" id="ARBA00022490"/>
    </source>
</evidence>
<keyword evidence="3" id="KW-0963">Cytoplasm</keyword>
<dbReference type="InterPro" id="IPR042576">
    <property type="entry name" value="TRAF3IP1_N_sf"/>
</dbReference>
<dbReference type="GO" id="GO:0036064">
    <property type="term" value="C:ciliary basal body"/>
    <property type="evidence" value="ECO:0007669"/>
    <property type="project" value="TreeGrafter"/>
</dbReference>
<dbReference type="FunFam" id="1.10.418.50:FF:000001">
    <property type="entry name" value="TRAF3-interacting protein 1 isoform X1"/>
    <property type="match status" value="1"/>
</dbReference>
<dbReference type="InterPro" id="IPR040468">
    <property type="entry name" value="TRAF3IP1_N"/>
</dbReference>
<dbReference type="EMBL" id="CAVLGL010000057">
    <property type="protein sequence ID" value="CAK1583709.1"/>
    <property type="molecule type" value="Genomic_DNA"/>
</dbReference>
<evidence type="ECO:0000256" key="7">
    <source>
        <dbReference type="ARBA" id="ARBA00023273"/>
    </source>
</evidence>
<name>A0AAV1KMA6_9NEOP</name>
<evidence type="ECO:0000256" key="11">
    <source>
        <dbReference type="SAM" id="MobiDB-lite"/>
    </source>
</evidence>
<dbReference type="InterPro" id="IPR018799">
    <property type="entry name" value="TRAF3IP1"/>
</dbReference>
<dbReference type="GO" id="GO:0060271">
    <property type="term" value="P:cilium assembly"/>
    <property type="evidence" value="ECO:0007669"/>
    <property type="project" value="TreeGrafter"/>
</dbReference>
<feature type="compositionally biased region" description="Basic and acidic residues" evidence="11">
    <location>
        <begin position="237"/>
        <end position="250"/>
    </location>
</feature>
<keyword evidence="15" id="KW-1185">Reference proteome</keyword>
<evidence type="ECO:0000313" key="14">
    <source>
        <dbReference type="EMBL" id="CAK1583709.1"/>
    </source>
</evidence>
<dbReference type="GO" id="GO:0008017">
    <property type="term" value="F:microtubule binding"/>
    <property type="evidence" value="ECO:0007669"/>
    <property type="project" value="InterPro"/>
</dbReference>
<dbReference type="GO" id="GO:0030992">
    <property type="term" value="C:intraciliary transport particle B"/>
    <property type="evidence" value="ECO:0007669"/>
    <property type="project" value="TreeGrafter"/>
</dbReference>
<evidence type="ECO:0000313" key="15">
    <source>
        <dbReference type="Proteomes" id="UP001314205"/>
    </source>
</evidence>
<feature type="region of interest" description="Disordered" evidence="11">
    <location>
        <begin position="147"/>
        <end position="260"/>
    </location>
</feature>
<keyword evidence="4" id="KW-0970">Cilium biogenesis/degradation</keyword>
<dbReference type="Pfam" id="PF17749">
    <property type="entry name" value="MIP-T3_C"/>
    <property type="match status" value="1"/>
</dbReference>
<reference evidence="14 15" key="1">
    <citation type="submission" date="2023-11" db="EMBL/GenBank/DDBJ databases">
        <authorList>
            <person name="Hedman E."/>
            <person name="Englund M."/>
            <person name="Stromberg M."/>
            <person name="Nyberg Akerstrom W."/>
            <person name="Nylinder S."/>
            <person name="Jareborg N."/>
            <person name="Kallberg Y."/>
            <person name="Kronander E."/>
        </authorList>
    </citation>
    <scope>NUCLEOTIDE SEQUENCE [LARGE SCALE GENOMIC DNA]</scope>
</reference>
<evidence type="ECO:0000256" key="6">
    <source>
        <dbReference type="ARBA" id="ARBA00023212"/>
    </source>
</evidence>
<evidence type="ECO:0000256" key="2">
    <source>
        <dbReference type="ARBA" id="ARBA00004430"/>
    </source>
</evidence>
<dbReference type="GO" id="GO:0048513">
    <property type="term" value="P:animal organ development"/>
    <property type="evidence" value="ECO:0007669"/>
    <property type="project" value="UniProtKB-ARBA"/>
</dbReference>
<keyword evidence="5 10" id="KW-0175">Coiled coil</keyword>
<feature type="domain" description="TRAF3-interacting protein 1 C-terminal" evidence="13">
    <location>
        <begin position="453"/>
        <end position="596"/>
    </location>
</feature>
<evidence type="ECO:0000256" key="4">
    <source>
        <dbReference type="ARBA" id="ARBA00022794"/>
    </source>
</evidence>
<dbReference type="GO" id="GO:0042073">
    <property type="term" value="P:intraciliary transport"/>
    <property type="evidence" value="ECO:0007669"/>
    <property type="project" value="TreeGrafter"/>
</dbReference>
<evidence type="ECO:0000256" key="1">
    <source>
        <dbReference type="ARBA" id="ARBA00004120"/>
    </source>
</evidence>
<dbReference type="AlphaFoldDB" id="A0AAV1KMA6"/>
<protein>
    <recommendedName>
        <fullName evidence="9">TRAF3-interacting protein 1</fullName>
    </recommendedName>
</protein>
<accession>A0AAV1KMA6</accession>
<feature type="compositionally biased region" description="Basic and acidic residues" evidence="11">
    <location>
        <begin position="273"/>
        <end position="282"/>
    </location>
</feature>
<dbReference type="Gene3D" id="1.10.418.50">
    <property type="entry name" value="Microtubule-binding protein MIP-T3"/>
    <property type="match status" value="1"/>
</dbReference>
<dbReference type="GO" id="GO:0005930">
    <property type="term" value="C:axoneme"/>
    <property type="evidence" value="ECO:0007669"/>
    <property type="project" value="UniProtKB-SubCell"/>
</dbReference>
<dbReference type="SUPFAM" id="SSF58100">
    <property type="entry name" value="Bacterial hemolysins"/>
    <property type="match status" value="1"/>
</dbReference>
<keyword evidence="7" id="KW-0966">Cell projection</keyword>
<feature type="compositionally biased region" description="Basic and acidic residues" evidence="11">
    <location>
        <begin position="147"/>
        <end position="197"/>
    </location>
</feature>
<organism evidence="14 15">
    <name type="scientific">Parnassius mnemosyne</name>
    <name type="common">clouded apollo</name>
    <dbReference type="NCBI Taxonomy" id="213953"/>
    <lineage>
        <taxon>Eukaryota</taxon>
        <taxon>Metazoa</taxon>
        <taxon>Ecdysozoa</taxon>
        <taxon>Arthropoda</taxon>
        <taxon>Hexapoda</taxon>
        <taxon>Insecta</taxon>
        <taxon>Pterygota</taxon>
        <taxon>Neoptera</taxon>
        <taxon>Endopterygota</taxon>
        <taxon>Lepidoptera</taxon>
        <taxon>Glossata</taxon>
        <taxon>Ditrysia</taxon>
        <taxon>Papilionoidea</taxon>
        <taxon>Papilionidae</taxon>
        <taxon>Parnassiinae</taxon>
        <taxon>Parnassini</taxon>
        <taxon>Parnassius</taxon>
        <taxon>Driopa</taxon>
    </lineage>
</organism>
<comment type="caution">
    <text evidence="14">The sequence shown here is derived from an EMBL/GenBank/DDBJ whole genome shotgun (WGS) entry which is preliminary data.</text>
</comment>
<comment type="subcellular location">
    <subcellularLocation>
        <location evidence="2">Cytoplasm</location>
        <location evidence="2">Cytoskeleton</location>
        <location evidence="2">Cilium axoneme</location>
    </subcellularLocation>
    <subcellularLocation>
        <location evidence="1">Cytoplasm</location>
        <location evidence="1">Cytoskeleton</location>
        <location evidence="1">Cilium basal body</location>
    </subcellularLocation>
</comment>
<sequence length="600" mass="68330">MEEELDSAVIRATQLSLGKFVKKPPLTEKLLKKPPFRFLHDIITNVLSTTGFFEGLFEEEELISDNVKDRESKIHFLNKVITVLGLITGKSLKAKPSKIIAGQEPANTNELLQCLGEALEKKLSSQEAVKKYNETTKITVSNDKKNKDAVKGLKKNNDTKKVSSKGSDKIANTEKDSKTISKSRQRDNSITKKDSPPKKSQSTTNVRKNRVKSPKEQKTSLLNEKKKQEKLNNINQSEEHIKSAEKKSSEGDPQTNKSHESVVNVIQNEKETLFQDSEKAQTDFEDNNVSKYKSETTVSKNTEEDQTIHLKHDDDVNNQKELDIVTVKEESNKIIIEETKTLLSDTKHEENNEMENHKSESRMISLDSNVVNMYEKRAQNVRPSSSRPGAPRVKDKYDAALIGNENPIVHKVNIIEENTVPEEEEDGSIIILDNQAGSFSTSQNEEQMQLSSNQHGHLVQQILDSQKEFSQISGKTEIEWQFGAQKARDVINQEIEQIRFNVQALSRVSNPLGKLIDHVQEDVEVMRQELQEWIKKYEETSKELTKQKVANTESLQPLQAKIKQLDAEIEEKREKINDLRIVVFKNFYRIEKLLSSGSVQ</sequence>
<dbReference type="Pfam" id="PF10243">
    <property type="entry name" value="MIP-T3"/>
    <property type="match status" value="1"/>
</dbReference>
<evidence type="ECO:0000256" key="5">
    <source>
        <dbReference type="ARBA" id="ARBA00023054"/>
    </source>
</evidence>
<proteinExistence type="inferred from homology"/>
<evidence type="ECO:0000256" key="9">
    <source>
        <dbReference type="ARBA" id="ARBA00070492"/>
    </source>
</evidence>
<dbReference type="Proteomes" id="UP001314205">
    <property type="component" value="Unassembled WGS sequence"/>
</dbReference>
<evidence type="ECO:0000256" key="10">
    <source>
        <dbReference type="SAM" id="Coils"/>
    </source>
</evidence>
<feature type="domain" description="TRAF3-interacting protein 1 N-terminal" evidence="12">
    <location>
        <begin position="10"/>
        <end position="118"/>
    </location>
</feature>